<evidence type="ECO:0000256" key="12">
    <source>
        <dbReference type="ARBA" id="ARBA00022840"/>
    </source>
</evidence>
<dbReference type="GO" id="GO:0000105">
    <property type="term" value="P:L-histidine biosynthetic process"/>
    <property type="evidence" value="ECO:0007669"/>
    <property type="project" value="UniProtKB-UniRule"/>
</dbReference>
<evidence type="ECO:0000256" key="3">
    <source>
        <dbReference type="ARBA" id="ARBA00004496"/>
    </source>
</evidence>
<comment type="catalytic activity">
    <reaction evidence="2 15">
        <text>1-(5-phospho-beta-D-ribosyl)-ATP + H2O = 1-(5-phospho-beta-D-ribosyl)-5'-AMP + diphosphate + H(+)</text>
        <dbReference type="Rhea" id="RHEA:22828"/>
        <dbReference type="ChEBI" id="CHEBI:15377"/>
        <dbReference type="ChEBI" id="CHEBI:15378"/>
        <dbReference type="ChEBI" id="CHEBI:33019"/>
        <dbReference type="ChEBI" id="CHEBI:59457"/>
        <dbReference type="ChEBI" id="CHEBI:73183"/>
        <dbReference type="EC" id="3.6.1.31"/>
    </reaction>
</comment>
<keyword evidence="9 15" id="KW-0028">Amino-acid biosynthesis</keyword>
<dbReference type="SUPFAM" id="SSF101386">
    <property type="entry name" value="all-alpha NTP pyrophosphatases"/>
    <property type="match status" value="1"/>
</dbReference>
<evidence type="ECO:0000256" key="10">
    <source>
        <dbReference type="ARBA" id="ARBA00022741"/>
    </source>
</evidence>
<evidence type="ECO:0000256" key="9">
    <source>
        <dbReference type="ARBA" id="ARBA00022605"/>
    </source>
</evidence>
<comment type="pathway">
    <text evidence="5 15">Amino-acid biosynthesis; L-histidine biosynthesis; L-histidine from 5-phospho-alpha-D-ribose 1-diphosphate: step 2/9.</text>
</comment>
<dbReference type="NCBIfam" id="TIGR03188">
    <property type="entry name" value="histidine_hisI"/>
    <property type="match status" value="1"/>
</dbReference>
<dbReference type="GO" id="GO:0005524">
    <property type="term" value="F:ATP binding"/>
    <property type="evidence" value="ECO:0007669"/>
    <property type="project" value="UniProtKB-KW"/>
</dbReference>
<dbReference type="CDD" id="cd11534">
    <property type="entry name" value="NTP-PPase_HisIE_like"/>
    <property type="match status" value="1"/>
</dbReference>
<dbReference type="HAMAP" id="MF_01020">
    <property type="entry name" value="HisE"/>
    <property type="match status" value="1"/>
</dbReference>
<evidence type="ECO:0000256" key="15">
    <source>
        <dbReference type="HAMAP-Rule" id="MF_01019"/>
    </source>
</evidence>
<protein>
    <recommendedName>
        <fullName evidence="15">Histidine biosynthesis bifunctional protein HisIE</fullName>
    </recommendedName>
    <domain>
        <recommendedName>
            <fullName evidence="15">Phosphoribosyl-AMP cyclohydrolase</fullName>
            <shortName evidence="15">PRA-CH</shortName>
            <ecNumber evidence="15">3.5.4.19</ecNumber>
        </recommendedName>
    </domain>
    <domain>
        <recommendedName>
            <fullName evidence="15">Phosphoribosyl-ATP pyrophosphatase</fullName>
            <shortName evidence="15">PRA-PH</shortName>
            <ecNumber evidence="15">3.6.1.31</ecNumber>
        </recommendedName>
    </domain>
</protein>
<dbReference type="FunFam" id="3.10.20.810:FF:000001">
    <property type="entry name" value="Histidine biosynthesis bifunctional protein HisIE"/>
    <property type="match status" value="1"/>
</dbReference>
<comment type="similarity">
    <text evidence="7 15">In the N-terminal section; belongs to the PRA-CH family.</text>
</comment>
<dbReference type="InterPro" id="IPR021130">
    <property type="entry name" value="PRib-ATP_PPHydrolase-like"/>
</dbReference>
<dbReference type="Pfam" id="PF01502">
    <property type="entry name" value="PRA-CH"/>
    <property type="match status" value="1"/>
</dbReference>
<dbReference type="NCBIfam" id="NF002747">
    <property type="entry name" value="PRK02759.1"/>
    <property type="match status" value="1"/>
</dbReference>
<evidence type="ECO:0000256" key="4">
    <source>
        <dbReference type="ARBA" id="ARBA00005169"/>
    </source>
</evidence>
<sequence>MLIKNKHQKLNWAKNHGLIPAIVQHARSGEVLMLGHVSKESMIKTEQTKHVTFFSRSKNRLWTKGETSGNTLKLINWYSDCDHDTLLIFVVPHGPTCHNNTSSCFHPGIADLSFLYQLEKIISEKKNIPFRPNDSSYTSRLYASGIKRIAQKVGEEGLETALAALSTDCDTTELINEASDLIYHLLVLLQCKSSTFNAIIQELKIRHHNNKQIEHNI</sequence>
<keyword evidence="14 15" id="KW-0511">Multifunctional enzyme</keyword>
<evidence type="ECO:0000256" key="1">
    <source>
        <dbReference type="ARBA" id="ARBA00000024"/>
    </source>
</evidence>
<evidence type="ECO:0000256" key="11">
    <source>
        <dbReference type="ARBA" id="ARBA00022801"/>
    </source>
</evidence>
<dbReference type="InterPro" id="IPR023019">
    <property type="entry name" value="His_synth_HisIE"/>
</dbReference>
<dbReference type="AlphaFoldDB" id="A0A9Q8U094"/>
<dbReference type="Proteomes" id="UP001056209">
    <property type="component" value="Chromosome"/>
</dbReference>
<feature type="region of interest" description="Phosphoribosyl-ATP pyrophosphohydrolase" evidence="15">
    <location>
        <begin position="115"/>
        <end position="217"/>
    </location>
</feature>
<evidence type="ECO:0000256" key="7">
    <source>
        <dbReference type="ARBA" id="ARBA00008299"/>
    </source>
</evidence>
<dbReference type="GO" id="GO:0004636">
    <property type="term" value="F:phosphoribosyl-ATP diphosphatase activity"/>
    <property type="evidence" value="ECO:0007669"/>
    <property type="project" value="UniProtKB-UniRule"/>
</dbReference>
<dbReference type="Gene3D" id="1.10.287.1080">
    <property type="entry name" value="MazG-like"/>
    <property type="match status" value="1"/>
</dbReference>
<evidence type="ECO:0000256" key="8">
    <source>
        <dbReference type="ARBA" id="ARBA00022490"/>
    </source>
</evidence>
<dbReference type="RefSeq" id="WP_250248735.1">
    <property type="nucleotide sequence ID" value="NZ_CP097753.1"/>
</dbReference>
<evidence type="ECO:0000256" key="5">
    <source>
        <dbReference type="ARBA" id="ARBA00005204"/>
    </source>
</evidence>
<dbReference type="InterPro" id="IPR002496">
    <property type="entry name" value="PRib_AMP_CycHydrolase_dom"/>
</dbReference>
<keyword evidence="13 15" id="KW-0368">Histidine biosynthesis</keyword>
<keyword evidence="11 15" id="KW-0378">Hydrolase</keyword>
<dbReference type="GO" id="GO:0005737">
    <property type="term" value="C:cytoplasm"/>
    <property type="evidence" value="ECO:0007669"/>
    <property type="project" value="UniProtKB-SubCell"/>
</dbReference>
<dbReference type="EMBL" id="CP097753">
    <property type="protein sequence ID" value="URJ28300.1"/>
    <property type="molecule type" value="Genomic_DNA"/>
</dbReference>
<dbReference type="EC" id="3.6.1.31" evidence="15"/>
<keyword evidence="8 15" id="KW-0963">Cytoplasm</keyword>
<evidence type="ECO:0000256" key="2">
    <source>
        <dbReference type="ARBA" id="ARBA00001460"/>
    </source>
</evidence>
<feature type="domain" description="Phosphoribosyl-AMP cyclohydrolase" evidence="16">
    <location>
        <begin position="33"/>
        <end position="106"/>
    </location>
</feature>
<keyword evidence="10 15" id="KW-0547">Nucleotide-binding</keyword>
<accession>A0A9Q8U094</accession>
<organism evidence="17 18">
    <name type="scientific">Candidatus Blochmannia vicinus</name>
    <name type="common">nom. nud.</name>
    <dbReference type="NCBI Taxonomy" id="251540"/>
    <lineage>
        <taxon>Bacteria</taxon>
        <taxon>Pseudomonadati</taxon>
        <taxon>Pseudomonadota</taxon>
        <taxon>Gammaproteobacteria</taxon>
        <taxon>Enterobacterales</taxon>
        <taxon>Enterobacteriaceae</taxon>
        <taxon>ant endosymbionts</taxon>
        <taxon>Candidatus Blochmanniella</taxon>
    </lineage>
</organism>
<reference evidence="17" key="1">
    <citation type="submission" date="2022-05" db="EMBL/GenBank/DDBJ databases">
        <title>Impact of host demography and evolutionary history on endosymbiont molecular evolution: a test in carpenter ants (Genus Camponotus) and their Blochmannia endosymbionts.</title>
        <authorList>
            <person name="Manthey J.D."/>
            <person name="Giron J.C."/>
            <person name="Hruska J.P."/>
        </authorList>
    </citation>
    <scope>NUCLEOTIDE SEQUENCE</scope>
    <source>
        <strain evidence="17">C-039</strain>
    </source>
</reference>
<comment type="similarity">
    <text evidence="6 15">In the C-terminal section; belongs to the PRA-PH family.</text>
</comment>
<proteinExistence type="inferred from homology"/>
<dbReference type="Gene3D" id="3.10.20.810">
    <property type="entry name" value="Phosphoribosyl-AMP cyclohydrolase"/>
    <property type="match status" value="1"/>
</dbReference>
<dbReference type="InterPro" id="IPR008179">
    <property type="entry name" value="HisE"/>
</dbReference>
<dbReference type="SUPFAM" id="SSF141734">
    <property type="entry name" value="HisI-like"/>
    <property type="match status" value="1"/>
</dbReference>
<dbReference type="Pfam" id="PF01503">
    <property type="entry name" value="PRA-PH"/>
    <property type="match status" value="1"/>
</dbReference>
<dbReference type="InterPro" id="IPR038019">
    <property type="entry name" value="PRib_AMP_CycHydrolase_sf"/>
</dbReference>
<evidence type="ECO:0000256" key="13">
    <source>
        <dbReference type="ARBA" id="ARBA00023102"/>
    </source>
</evidence>
<keyword evidence="12 15" id="KW-0067">ATP-binding</keyword>
<dbReference type="EC" id="3.5.4.19" evidence="15"/>
<evidence type="ECO:0000313" key="18">
    <source>
        <dbReference type="Proteomes" id="UP001056209"/>
    </source>
</evidence>
<feature type="region of interest" description="Phosphoribosyl-AMP cyclohydrolase" evidence="15">
    <location>
        <begin position="1"/>
        <end position="114"/>
    </location>
</feature>
<comment type="catalytic activity">
    <reaction evidence="1 15">
        <text>1-(5-phospho-beta-D-ribosyl)-5'-AMP + H2O = 1-(5-phospho-beta-D-ribosyl)-5-[(5-phospho-beta-D-ribosylamino)methylideneamino]imidazole-4-carboxamide</text>
        <dbReference type="Rhea" id="RHEA:20049"/>
        <dbReference type="ChEBI" id="CHEBI:15377"/>
        <dbReference type="ChEBI" id="CHEBI:58435"/>
        <dbReference type="ChEBI" id="CHEBI:59457"/>
        <dbReference type="EC" id="3.5.4.19"/>
    </reaction>
</comment>
<comment type="subcellular location">
    <subcellularLocation>
        <location evidence="3 15">Cytoplasm</location>
    </subcellularLocation>
</comment>
<evidence type="ECO:0000313" key="17">
    <source>
        <dbReference type="EMBL" id="URJ28300.1"/>
    </source>
</evidence>
<gene>
    <name evidence="15 17" type="primary">hisIE</name>
    <name evidence="15" type="synonym">hisI</name>
    <name evidence="17" type="ORF">M9393_00835</name>
</gene>
<name>A0A9Q8U094_9ENTR</name>
<dbReference type="PANTHER" id="PTHR42945">
    <property type="entry name" value="HISTIDINE BIOSYNTHESIS BIFUNCTIONAL PROTEIN"/>
    <property type="match status" value="1"/>
</dbReference>
<dbReference type="GO" id="GO:0004635">
    <property type="term" value="F:phosphoribosyl-AMP cyclohydrolase activity"/>
    <property type="evidence" value="ECO:0007669"/>
    <property type="project" value="UniProtKB-UniRule"/>
</dbReference>
<evidence type="ECO:0000256" key="14">
    <source>
        <dbReference type="ARBA" id="ARBA00023268"/>
    </source>
</evidence>
<evidence type="ECO:0000259" key="16">
    <source>
        <dbReference type="Pfam" id="PF01502"/>
    </source>
</evidence>
<dbReference type="HAMAP" id="MF_01019">
    <property type="entry name" value="HisIE"/>
    <property type="match status" value="1"/>
</dbReference>
<comment type="pathway">
    <text evidence="4 15">Amino-acid biosynthesis; L-histidine biosynthesis; L-histidine from 5-phospho-alpha-D-ribose 1-diphosphate: step 3/9.</text>
</comment>
<evidence type="ECO:0000256" key="6">
    <source>
        <dbReference type="ARBA" id="ARBA00007731"/>
    </source>
</evidence>
<dbReference type="PANTHER" id="PTHR42945:SF9">
    <property type="entry name" value="HISTIDINE BIOSYNTHESIS BIFUNCTIONAL PROTEIN HISIE"/>
    <property type="match status" value="1"/>
</dbReference>